<accession>A0AAQ1GFB9</accession>
<dbReference type="AlphaFoldDB" id="A0AAQ1GFB9"/>
<evidence type="ECO:0000313" key="2">
    <source>
        <dbReference type="Proteomes" id="UP000183529"/>
    </source>
</evidence>
<proteinExistence type="predicted"/>
<sequence>MCGHCCHDLRIPLSLAEARVWLRDGGDVQLFCEALPWLDEPPADDGYAAYKRARSFAAMSGTLPVRIVPMVVAAFDGPCPNLLPDLRCGAYDHRPRVCRIYPAEVNPFVPFAPSAKGCPPPAWESRYPVFEIGGRYVDETVQADIALRRHSDVADVPAKRALCDELGVRMAALGNEGFVIVKPGSEAMDAAIAAALDAANASMQNAAQSALQAADAFETGVSWTLISNRQATRDALACVDALSAPPAALPVPQHYLGFHPASEA</sequence>
<gene>
    <name evidence="1" type="ORF">SAMN05216550_106164</name>
</gene>
<dbReference type="Proteomes" id="UP000183529">
    <property type="component" value="Unassembled WGS sequence"/>
</dbReference>
<comment type="caution">
    <text evidence="1">The sequence shown here is derived from an EMBL/GenBank/DDBJ whole genome shotgun (WGS) entry which is preliminary data.</text>
</comment>
<protein>
    <submittedName>
        <fullName evidence="1">Zinc-or iron-chelating domain-containing protein</fullName>
    </submittedName>
</protein>
<organism evidence="1 2">
    <name type="scientific">Paraburkholderia tropica</name>
    <dbReference type="NCBI Taxonomy" id="92647"/>
    <lineage>
        <taxon>Bacteria</taxon>
        <taxon>Pseudomonadati</taxon>
        <taxon>Pseudomonadota</taxon>
        <taxon>Betaproteobacteria</taxon>
        <taxon>Burkholderiales</taxon>
        <taxon>Burkholderiaceae</taxon>
        <taxon>Paraburkholderia</taxon>
    </lineage>
</organism>
<dbReference type="EMBL" id="FNZM01000006">
    <property type="protein sequence ID" value="SEJ59858.1"/>
    <property type="molecule type" value="Genomic_DNA"/>
</dbReference>
<dbReference type="Pfam" id="PF03692">
    <property type="entry name" value="CxxCxxCC"/>
    <property type="match status" value="1"/>
</dbReference>
<dbReference type="InterPro" id="IPR005358">
    <property type="entry name" value="Puta_zinc/iron-chelating_dom"/>
</dbReference>
<evidence type="ECO:0000313" key="1">
    <source>
        <dbReference type="EMBL" id="SEJ59858.1"/>
    </source>
</evidence>
<reference evidence="1 2" key="1">
    <citation type="submission" date="2016-10" db="EMBL/GenBank/DDBJ databases">
        <authorList>
            <person name="Varghese N."/>
            <person name="Submissions S."/>
        </authorList>
    </citation>
    <scope>NUCLEOTIDE SEQUENCE [LARGE SCALE GENOMIC DNA]</scope>
    <source>
        <strain evidence="1 2">LMG 22274</strain>
    </source>
</reference>
<name>A0AAQ1GFB9_9BURK</name>